<keyword evidence="1" id="KW-0472">Membrane</keyword>
<evidence type="ECO:0000313" key="3">
    <source>
        <dbReference type="Proteomes" id="UP000767291"/>
    </source>
</evidence>
<sequence length="66" mass="7952">MGNTFEVIKTVAIGWIIVLTIFIIYEYKKRKIYFERLTKYIDNIDKKYLMSEVIEIPPNCSWTWAT</sequence>
<comment type="caution">
    <text evidence="2">The sequence shown here is derived from an EMBL/GenBank/DDBJ whole genome shotgun (WGS) entry which is preliminary data.</text>
</comment>
<evidence type="ECO:0000256" key="1">
    <source>
        <dbReference type="SAM" id="Phobius"/>
    </source>
</evidence>
<gene>
    <name evidence="2" type="ORF">J2Z43_001507</name>
</gene>
<organism evidence="2 3">
    <name type="scientific">Metaclostridioides mangenotii</name>
    <dbReference type="NCBI Taxonomy" id="1540"/>
    <lineage>
        <taxon>Bacteria</taxon>
        <taxon>Bacillati</taxon>
        <taxon>Bacillota</taxon>
        <taxon>Clostridia</taxon>
        <taxon>Peptostreptococcales</taxon>
        <taxon>Peptostreptococcaceae</taxon>
        <taxon>Metaclostridioides</taxon>
    </lineage>
</organism>
<proteinExistence type="predicted"/>
<protein>
    <submittedName>
        <fullName evidence="2">Uncharacterized protein</fullName>
    </submittedName>
</protein>
<dbReference type="EMBL" id="JAGGJX010000002">
    <property type="protein sequence ID" value="MBP1855114.1"/>
    <property type="molecule type" value="Genomic_DNA"/>
</dbReference>
<dbReference type="RefSeq" id="WP_209456579.1">
    <property type="nucleotide sequence ID" value="NZ_BAAACS010000002.1"/>
</dbReference>
<keyword evidence="3" id="KW-1185">Reference proteome</keyword>
<evidence type="ECO:0000313" key="2">
    <source>
        <dbReference type="EMBL" id="MBP1855114.1"/>
    </source>
</evidence>
<keyword evidence="1" id="KW-1133">Transmembrane helix</keyword>
<keyword evidence="1" id="KW-0812">Transmembrane</keyword>
<reference evidence="2 3" key="1">
    <citation type="submission" date="2021-03" db="EMBL/GenBank/DDBJ databases">
        <title>Genomic Encyclopedia of Type Strains, Phase IV (KMG-IV): sequencing the most valuable type-strain genomes for metagenomic binning, comparative biology and taxonomic classification.</title>
        <authorList>
            <person name="Goeker M."/>
        </authorList>
    </citation>
    <scope>NUCLEOTIDE SEQUENCE [LARGE SCALE GENOMIC DNA]</scope>
    <source>
        <strain evidence="2 3">DSM 1289</strain>
    </source>
</reference>
<dbReference type="Proteomes" id="UP000767291">
    <property type="component" value="Unassembled WGS sequence"/>
</dbReference>
<accession>A0ABS4EB03</accession>
<feature type="transmembrane region" description="Helical" evidence="1">
    <location>
        <begin position="6"/>
        <end position="27"/>
    </location>
</feature>
<name>A0ABS4EB03_9FIRM</name>